<reference evidence="13 14" key="1">
    <citation type="submission" date="2020-08" db="EMBL/GenBank/DDBJ databases">
        <title>Genomic Encyclopedia of Type Strains, Phase IV (KMG-IV): sequencing the most valuable type-strain genomes for metagenomic binning, comparative biology and taxonomic classification.</title>
        <authorList>
            <person name="Goeker M."/>
        </authorList>
    </citation>
    <scope>NUCLEOTIDE SEQUENCE [LARGE SCALE GENOMIC DNA]</scope>
    <source>
        <strain evidence="13 14">DSM 25620</strain>
    </source>
</reference>
<evidence type="ECO:0000259" key="12">
    <source>
        <dbReference type="Pfam" id="PF08544"/>
    </source>
</evidence>
<evidence type="ECO:0000313" key="13">
    <source>
        <dbReference type="EMBL" id="MBB5089785.1"/>
    </source>
</evidence>
<dbReference type="GO" id="GO:0019288">
    <property type="term" value="P:isopentenyl diphosphate biosynthetic process, methylerythritol 4-phosphate pathway"/>
    <property type="evidence" value="ECO:0007669"/>
    <property type="project" value="UniProtKB-UniRule"/>
</dbReference>
<keyword evidence="14" id="KW-1185">Reference proteome</keyword>
<comment type="caution">
    <text evidence="13">The sequence shown here is derived from an EMBL/GenBank/DDBJ whole genome shotgun (WGS) entry which is preliminary data.</text>
</comment>
<feature type="domain" description="GHMP kinase C-terminal" evidence="12">
    <location>
        <begin position="218"/>
        <end position="291"/>
    </location>
</feature>
<dbReference type="PANTHER" id="PTHR43527:SF2">
    <property type="entry name" value="4-DIPHOSPHOCYTIDYL-2-C-METHYL-D-ERYTHRITOL KINASE, CHLOROPLASTIC"/>
    <property type="match status" value="1"/>
</dbReference>
<dbReference type="RefSeq" id="WP_151158447.1">
    <property type="nucleotide sequence ID" value="NZ_JACHIL010000001.1"/>
</dbReference>
<comment type="function">
    <text evidence="10">Catalyzes the phosphorylation of the position 2 hydroxy group of 4-diphosphocytidyl-2C-methyl-D-erythritol.</text>
</comment>
<keyword evidence="5 10" id="KW-0547">Nucleotide-binding</keyword>
<keyword evidence="6 10" id="KW-0418">Kinase</keyword>
<keyword evidence="4 10" id="KW-0808">Transferase</keyword>
<sequence>MPDILASQAASQQTASHLRATAYAKLNLALHVTGRREDGYHLLDTLVAFADYGDELTVSSAQEDSFTLSGRFGAGLPANGDNLVLKARDLLRAHFPQHSSGVAIHLEKNLPVASGIGGGSSDAATVLALLMRLWNIEAEQALLEQICLQLGADVPMCLHGQLNGGALIAKGIGEDVQRLTGLPMLSLVLVNDGTAISTPQIFKHMQKRDNPALPELTRLNSQAELCNFLQSTRNDLLPPAAELAPQLPEILQVLRDSGAQYAQMSGSGATCFGIYDTADQAQQAAMHLQQHNPHWFVCATTTLSDKI</sequence>
<evidence type="ECO:0000256" key="6">
    <source>
        <dbReference type="ARBA" id="ARBA00022777"/>
    </source>
</evidence>
<dbReference type="EC" id="2.7.1.148" evidence="2 10"/>
<evidence type="ECO:0000259" key="11">
    <source>
        <dbReference type="Pfam" id="PF00288"/>
    </source>
</evidence>
<dbReference type="GO" id="GO:0016114">
    <property type="term" value="P:terpenoid biosynthetic process"/>
    <property type="evidence" value="ECO:0007669"/>
    <property type="project" value="UniProtKB-UniRule"/>
</dbReference>
<dbReference type="Gene3D" id="3.30.230.10">
    <property type="match status" value="1"/>
</dbReference>
<dbReference type="UniPathway" id="UPA00056">
    <property type="reaction ID" value="UER00094"/>
</dbReference>
<comment type="pathway">
    <text evidence="10">Isoprenoid biosynthesis; isopentenyl diphosphate biosynthesis via DXP pathway; isopentenyl diphosphate from 1-deoxy-D-xylulose 5-phosphate: step 3/6.</text>
</comment>
<evidence type="ECO:0000256" key="4">
    <source>
        <dbReference type="ARBA" id="ARBA00022679"/>
    </source>
</evidence>
<dbReference type="InterPro" id="IPR020568">
    <property type="entry name" value="Ribosomal_Su5_D2-typ_SF"/>
</dbReference>
<gene>
    <name evidence="10" type="primary">ispE</name>
    <name evidence="13" type="ORF">HNQ68_000297</name>
</gene>
<dbReference type="NCBIfam" id="TIGR00154">
    <property type="entry name" value="ispE"/>
    <property type="match status" value="1"/>
</dbReference>
<proteinExistence type="inferred from homology"/>
<feature type="binding site" evidence="10">
    <location>
        <begin position="111"/>
        <end position="121"/>
    </location>
    <ligand>
        <name>ATP</name>
        <dbReference type="ChEBI" id="CHEBI:30616"/>
    </ligand>
</feature>
<feature type="domain" description="GHMP kinase N-terminal" evidence="11">
    <location>
        <begin position="82"/>
        <end position="161"/>
    </location>
</feature>
<dbReference type="InterPro" id="IPR036554">
    <property type="entry name" value="GHMP_kinase_C_sf"/>
</dbReference>
<evidence type="ECO:0000256" key="2">
    <source>
        <dbReference type="ARBA" id="ARBA00012052"/>
    </source>
</evidence>
<dbReference type="InterPro" id="IPR014721">
    <property type="entry name" value="Ribsml_uS5_D2-typ_fold_subgr"/>
</dbReference>
<evidence type="ECO:0000256" key="7">
    <source>
        <dbReference type="ARBA" id="ARBA00022840"/>
    </source>
</evidence>
<dbReference type="Pfam" id="PF08544">
    <property type="entry name" value="GHMP_kinases_C"/>
    <property type="match status" value="1"/>
</dbReference>
<dbReference type="NCBIfam" id="NF011202">
    <property type="entry name" value="PRK14608.1"/>
    <property type="match status" value="1"/>
</dbReference>
<dbReference type="InterPro" id="IPR006204">
    <property type="entry name" value="GHMP_kinase_N_dom"/>
</dbReference>
<evidence type="ECO:0000256" key="10">
    <source>
        <dbReference type="HAMAP-Rule" id="MF_00061"/>
    </source>
</evidence>
<accession>A0A7W8AIA5</accession>
<comment type="catalytic activity">
    <reaction evidence="10">
        <text>4-CDP-2-C-methyl-D-erythritol + ATP = 4-CDP-2-C-methyl-D-erythritol 2-phosphate + ADP + H(+)</text>
        <dbReference type="Rhea" id="RHEA:18437"/>
        <dbReference type="ChEBI" id="CHEBI:15378"/>
        <dbReference type="ChEBI" id="CHEBI:30616"/>
        <dbReference type="ChEBI" id="CHEBI:57823"/>
        <dbReference type="ChEBI" id="CHEBI:57919"/>
        <dbReference type="ChEBI" id="CHEBI:456216"/>
        <dbReference type="EC" id="2.7.1.148"/>
    </reaction>
</comment>
<keyword evidence="7 10" id="KW-0067">ATP-binding</keyword>
<dbReference type="SUPFAM" id="SSF54211">
    <property type="entry name" value="Ribosomal protein S5 domain 2-like"/>
    <property type="match status" value="1"/>
</dbReference>
<dbReference type="HAMAP" id="MF_00061">
    <property type="entry name" value="IspE"/>
    <property type="match status" value="1"/>
</dbReference>
<dbReference type="InterPro" id="IPR004424">
    <property type="entry name" value="IspE"/>
</dbReference>
<organism evidence="13 14">
    <name type="scientific">Pseudochrobactrum saccharolyticum</name>
    <dbReference type="NCBI Taxonomy" id="354352"/>
    <lineage>
        <taxon>Bacteria</taxon>
        <taxon>Pseudomonadati</taxon>
        <taxon>Pseudomonadota</taxon>
        <taxon>Alphaproteobacteria</taxon>
        <taxon>Hyphomicrobiales</taxon>
        <taxon>Brucellaceae</taxon>
        <taxon>Pseudochrobactrum</taxon>
    </lineage>
</organism>
<dbReference type="AlphaFoldDB" id="A0A7W8AIA5"/>
<evidence type="ECO:0000256" key="8">
    <source>
        <dbReference type="ARBA" id="ARBA00023229"/>
    </source>
</evidence>
<dbReference type="Pfam" id="PF00288">
    <property type="entry name" value="GHMP_kinases_N"/>
    <property type="match status" value="1"/>
</dbReference>
<dbReference type="Proteomes" id="UP000531231">
    <property type="component" value="Unassembled WGS sequence"/>
</dbReference>
<dbReference type="PANTHER" id="PTHR43527">
    <property type="entry name" value="4-DIPHOSPHOCYTIDYL-2-C-METHYL-D-ERYTHRITOL KINASE, CHLOROPLASTIC"/>
    <property type="match status" value="1"/>
</dbReference>
<evidence type="ECO:0000313" key="14">
    <source>
        <dbReference type="Proteomes" id="UP000531231"/>
    </source>
</evidence>
<dbReference type="EMBL" id="JACHIL010000001">
    <property type="protein sequence ID" value="MBB5089785.1"/>
    <property type="molecule type" value="Genomic_DNA"/>
</dbReference>
<feature type="active site" evidence="10">
    <location>
        <position position="153"/>
    </location>
</feature>
<evidence type="ECO:0000256" key="1">
    <source>
        <dbReference type="ARBA" id="ARBA00009684"/>
    </source>
</evidence>
<comment type="similarity">
    <text evidence="1 10">Belongs to the GHMP kinase family. IspE subfamily.</text>
</comment>
<dbReference type="SUPFAM" id="SSF55060">
    <property type="entry name" value="GHMP Kinase, C-terminal domain"/>
    <property type="match status" value="1"/>
</dbReference>
<dbReference type="InterPro" id="IPR013750">
    <property type="entry name" value="GHMP_kinase_C_dom"/>
</dbReference>
<feature type="active site" evidence="10">
    <location>
        <position position="25"/>
    </location>
</feature>
<evidence type="ECO:0000256" key="5">
    <source>
        <dbReference type="ARBA" id="ARBA00022741"/>
    </source>
</evidence>
<name>A0A7W8AIA5_9HYPH</name>
<dbReference type="PIRSF" id="PIRSF010376">
    <property type="entry name" value="IspE"/>
    <property type="match status" value="1"/>
</dbReference>
<dbReference type="GO" id="GO:0050515">
    <property type="term" value="F:4-(cytidine 5'-diphospho)-2-C-methyl-D-erythritol kinase activity"/>
    <property type="evidence" value="ECO:0007669"/>
    <property type="project" value="UniProtKB-UniRule"/>
</dbReference>
<evidence type="ECO:0000256" key="3">
    <source>
        <dbReference type="ARBA" id="ARBA00017473"/>
    </source>
</evidence>
<dbReference type="GO" id="GO:0005524">
    <property type="term" value="F:ATP binding"/>
    <property type="evidence" value="ECO:0007669"/>
    <property type="project" value="UniProtKB-UniRule"/>
</dbReference>
<dbReference type="Gene3D" id="3.30.70.890">
    <property type="entry name" value="GHMP kinase, C-terminal domain"/>
    <property type="match status" value="1"/>
</dbReference>
<evidence type="ECO:0000256" key="9">
    <source>
        <dbReference type="ARBA" id="ARBA00032554"/>
    </source>
</evidence>
<protein>
    <recommendedName>
        <fullName evidence="3 10">4-diphosphocytidyl-2-C-methyl-D-erythritol kinase</fullName>
        <shortName evidence="10">CMK</shortName>
        <ecNumber evidence="2 10">2.7.1.148</ecNumber>
    </recommendedName>
    <alternativeName>
        <fullName evidence="9 10">4-(cytidine-5'-diphospho)-2-C-methyl-D-erythritol kinase</fullName>
    </alternativeName>
</protein>
<keyword evidence="8 10" id="KW-0414">Isoprene biosynthesis</keyword>